<dbReference type="Proteomes" id="UP000249057">
    <property type="component" value="Unassembled WGS sequence"/>
</dbReference>
<accession>A0ACD1FUL6</accession>
<proteinExistence type="predicted"/>
<organism evidence="1 2">
    <name type="scientific">Aspergillus brunneoviolaceus CBS 621.78</name>
    <dbReference type="NCBI Taxonomy" id="1450534"/>
    <lineage>
        <taxon>Eukaryota</taxon>
        <taxon>Fungi</taxon>
        <taxon>Dikarya</taxon>
        <taxon>Ascomycota</taxon>
        <taxon>Pezizomycotina</taxon>
        <taxon>Eurotiomycetes</taxon>
        <taxon>Eurotiomycetidae</taxon>
        <taxon>Eurotiales</taxon>
        <taxon>Aspergillaceae</taxon>
        <taxon>Aspergillus</taxon>
        <taxon>Aspergillus subgen. Circumdati</taxon>
    </lineage>
</organism>
<sequence length="116" mass="13859">MLLLFQKHYSVPCTGLLDFSGRFSLSRLPHVNTIIGALPTCRQGRVLLLSFMSHMLYAQSLHYSSVLHHFQIPILVPFSKRFWLLVHAIFHLYHHHHHHHHHQFEHKDVQRRYKIS</sequence>
<gene>
    <name evidence="1" type="ORF">BO95DRAFT_293581</name>
</gene>
<reference evidence="1" key="1">
    <citation type="submission" date="2018-02" db="EMBL/GenBank/DDBJ databases">
        <title>The genomes of Aspergillus section Nigri reveals drivers in fungal speciation.</title>
        <authorList>
            <consortium name="DOE Joint Genome Institute"/>
            <person name="Vesth T.C."/>
            <person name="Nybo J."/>
            <person name="Theobald S."/>
            <person name="Brandl J."/>
            <person name="Frisvad J.C."/>
            <person name="Nielsen K.F."/>
            <person name="Lyhne E.K."/>
            <person name="Kogle M.E."/>
            <person name="Kuo A."/>
            <person name="Riley R."/>
            <person name="Clum A."/>
            <person name="Nolan M."/>
            <person name="Lipzen A."/>
            <person name="Salamov A."/>
            <person name="Henrissat B."/>
            <person name="Wiebenga A."/>
            <person name="De vries R.P."/>
            <person name="Grigoriev I.V."/>
            <person name="Mortensen U.H."/>
            <person name="Andersen M.R."/>
            <person name="Baker S.E."/>
        </authorList>
    </citation>
    <scope>NUCLEOTIDE SEQUENCE</scope>
    <source>
        <strain evidence="1">CBS 621.78</strain>
    </source>
</reference>
<protein>
    <submittedName>
        <fullName evidence="1">Uncharacterized protein</fullName>
    </submittedName>
</protein>
<keyword evidence="2" id="KW-1185">Reference proteome</keyword>
<name>A0ACD1FUL6_9EURO</name>
<evidence type="ECO:0000313" key="1">
    <source>
        <dbReference type="EMBL" id="RAH40672.1"/>
    </source>
</evidence>
<dbReference type="EMBL" id="KZ825403">
    <property type="protein sequence ID" value="RAH40672.1"/>
    <property type="molecule type" value="Genomic_DNA"/>
</dbReference>
<evidence type="ECO:0000313" key="2">
    <source>
        <dbReference type="Proteomes" id="UP000249057"/>
    </source>
</evidence>